<dbReference type="GO" id="GO:0003677">
    <property type="term" value="F:DNA binding"/>
    <property type="evidence" value="ECO:0007669"/>
    <property type="project" value="UniProtKB-KW"/>
</dbReference>
<evidence type="ECO:0000313" key="6">
    <source>
        <dbReference type="EMBL" id="RNI24449.1"/>
    </source>
</evidence>
<name>A0A3M9MFW3_9MICO</name>
<gene>
    <name evidence="6" type="ORF">EFY87_04445</name>
</gene>
<dbReference type="InterPro" id="IPR036271">
    <property type="entry name" value="Tet_transcr_reg_TetR-rel_C_sf"/>
</dbReference>
<proteinExistence type="predicted"/>
<reference evidence="6 7" key="1">
    <citation type="submission" date="2018-11" db="EMBL/GenBank/DDBJ databases">
        <title>Draft genome of Simplicispira Flexivirga sp. BO-16.</title>
        <authorList>
            <person name="Im W.T."/>
        </authorList>
    </citation>
    <scope>NUCLEOTIDE SEQUENCE [LARGE SCALE GENOMIC DNA]</scope>
    <source>
        <strain evidence="6 7">BO-16</strain>
    </source>
</reference>
<sequence length="174" mass="19212">MAGGASDFTYEAVAARANTSRPVIYRRWPQRGQLLKAAIAHGGTKVRRTTPDTGSLRADLVHILTGMNQSMTQFARLITAHLEIADSPEHLTPAEVRDLFLGEQPQRMRTVMDRAIARGEADPDRVTDLVLSVPGDLVRQRLMLTLQPVSRAYVEAIVDQVFLPLVAPQRDSTS</sequence>
<evidence type="ECO:0000256" key="3">
    <source>
        <dbReference type="ARBA" id="ARBA00023163"/>
    </source>
</evidence>
<dbReference type="AlphaFoldDB" id="A0A3M9MFW3"/>
<dbReference type="InterPro" id="IPR009057">
    <property type="entry name" value="Homeodomain-like_sf"/>
</dbReference>
<dbReference type="OrthoDB" id="9796019at2"/>
<evidence type="ECO:0000259" key="5">
    <source>
        <dbReference type="Pfam" id="PF16859"/>
    </source>
</evidence>
<dbReference type="Pfam" id="PF16859">
    <property type="entry name" value="TetR_C_11"/>
    <property type="match status" value="1"/>
</dbReference>
<accession>A0A3M9MFW3</accession>
<organism evidence="6 7">
    <name type="scientific">Flexivirga caeni</name>
    <dbReference type="NCBI Taxonomy" id="2294115"/>
    <lineage>
        <taxon>Bacteria</taxon>
        <taxon>Bacillati</taxon>
        <taxon>Actinomycetota</taxon>
        <taxon>Actinomycetes</taxon>
        <taxon>Micrococcales</taxon>
        <taxon>Dermacoccaceae</taxon>
        <taxon>Flexivirga</taxon>
    </lineage>
</organism>
<dbReference type="Pfam" id="PF00440">
    <property type="entry name" value="TetR_N"/>
    <property type="match status" value="1"/>
</dbReference>
<dbReference type="Proteomes" id="UP000271678">
    <property type="component" value="Unassembled WGS sequence"/>
</dbReference>
<keyword evidence="2" id="KW-0238">DNA-binding</keyword>
<dbReference type="InterPro" id="IPR001647">
    <property type="entry name" value="HTH_TetR"/>
</dbReference>
<evidence type="ECO:0000259" key="4">
    <source>
        <dbReference type="Pfam" id="PF00440"/>
    </source>
</evidence>
<evidence type="ECO:0000313" key="7">
    <source>
        <dbReference type="Proteomes" id="UP000271678"/>
    </source>
</evidence>
<dbReference type="Gene3D" id="1.10.357.10">
    <property type="entry name" value="Tetracycline Repressor, domain 2"/>
    <property type="match status" value="1"/>
</dbReference>
<dbReference type="EMBL" id="RJJQ01000003">
    <property type="protein sequence ID" value="RNI24449.1"/>
    <property type="molecule type" value="Genomic_DNA"/>
</dbReference>
<dbReference type="SUPFAM" id="SSF48498">
    <property type="entry name" value="Tetracyclin repressor-like, C-terminal domain"/>
    <property type="match status" value="1"/>
</dbReference>
<feature type="domain" description="HTH tetR-type" evidence="4">
    <location>
        <begin position="3"/>
        <end position="38"/>
    </location>
</feature>
<evidence type="ECO:0000256" key="1">
    <source>
        <dbReference type="ARBA" id="ARBA00023015"/>
    </source>
</evidence>
<dbReference type="InterPro" id="IPR011075">
    <property type="entry name" value="TetR_C"/>
</dbReference>
<keyword evidence="7" id="KW-1185">Reference proteome</keyword>
<keyword evidence="1" id="KW-0805">Transcription regulation</keyword>
<evidence type="ECO:0000256" key="2">
    <source>
        <dbReference type="ARBA" id="ARBA00023125"/>
    </source>
</evidence>
<comment type="caution">
    <text evidence="6">The sequence shown here is derived from an EMBL/GenBank/DDBJ whole genome shotgun (WGS) entry which is preliminary data.</text>
</comment>
<feature type="domain" description="Tetracyclin repressor-like C-terminal" evidence="5">
    <location>
        <begin position="51"/>
        <end position="161"/>
    </location>
</feature>
<dbReference type="Gene3D" id="1.10.10.60">
    <property type="entry name" value="Homeodomain-like"/>
    <property type="match status" value="1"/>
</dbReference>
<keyword evidence="3" id="KW-0804">Transcription</keyword>
<protein>
    <submittedName>
        <fullName evidence="6">TetR/AcrR family transcriptional regulator</fullName>
    </submittedName>
</protein>
<dbReference type="SUPFAM" id="SSF46689">
    <property type="entry name" value="Homeodomain-like"/>
    <property type="match status" value="1"/>
</dbReference>